<dbReference type="AlphaFoldDB" id="I5C4N7"/>
<evidence type="ECO:0000313" key="2">
    <source>
        <dbReference type="Proteomes" id="UP000005551"/>
    </source>
</evidence>
<accession>I5C4N7</accession>
<name>I5C4N7_9BACT</name>
<comment type="caution">
    <text evidence="1">The sequence shown here is derived from an EMBL/GenBank/DDBJ whole genome shotgun (WGS) entry which is preliminary data.</text>
</comment>
<sequence length="393" mass="44852">MLLPEGCFWVFLLVFWGFGFGHALLAQQSTSSRLQAVGMDGKDTYTLFQRSVSPLVLPEAIPELLLLQRPEKPEGRILGADGRPLSLVWPPYVEEKFRVLWQYAARPEREVPPWRWEIQRLLIDEVPAQAGHAKGELRLEAIFYALDAYARPDTLFTFTNSLSYTRPLSRISYVDGLLYRALGGMRDYAERWLTAEQGRHPALARGIRVQPYLEEGGTARDTIFYASGETLSWSDFRGRMSSGSRFNASIFTTLAMDYTASVENGLLTVPVRIRAFMLPRDSWVRPGGQSAYALNHEQRHFDMVQVVSLLLKGWLEGFVWSKADFEGQLNQAFMHAYRLMNRLQEAYDADTSHGQRKERQVLWDAALDQALEGDFQALAELYGLPMEYELLPP</sequence>
<keyword evidence="2" id="KW-1185">Reference proteome</keyword>
<evidence type="ECO:0000313" key="1">
    <source>
        <dbReference type="EMBL" id="EIM76789.1"/>
    </source>
</evidence>
<dbReference type="EMBL" id="AJYA01000018">
    <property type="protein sequence ID" value="EIM76789.1"/>
    <property type="molecule type" value="Genomic_DNA"/>
</dbReference>
<organism evidence="1 2">
    <name type="scientific">Nitritalea halalkaliphila LW7</name>
    <dbReference type="NCBI Taxonomy" id="1189621"/>
    <lineage>
        <taxon>Bacteria</taxon>
        <taxon>Pseudomonadati</taxon>
        <taxon>Bacteroidota</taxon>
        <taxon>Cytophagia</taxon>
        <taxon>Cytophagales</taxon>
        <taxon>Cyclobacteriaceae</taxon>
        <taxon>Nitritalea</taxon>
    </lineage>
</organism>
<dbReference type="STRING" id="1189621.A3SI_08791"/>
<reference evidence="1 2" key="1">
    <citation type="submission" date="2012-05" db="EMBL/GenBank/DDBJ databases">
        <title>Genome sequence of Nitritalea halalkaliphila LW7.</title>
        <authorList>
            <person name="Jangir P.K."/>
            <person name="Singh A."/>
            <person name="Shivaji S."/>
            <person name="Sharma R."/>
        </authorList>
    </citation>
    <scope>NUCLEOTIDE SEQUENCE [LARGE SCALE GENOMIC DNA]</scope>
    <source>
        <strain evidence="1 2">LW7</strain>
    </source>
</reference>
<gene>
    <name evidence="1" type="ORF">A3SI_08791</name>
</gene>
<proteinExistence type="predicted"/>
<dbReference type="PATRIC" id="fig|1189621.3.peg.1837"/>
<protein>
    <submittedName>
        <fullName evidence="1">Uncharacterized protein</fullName>
    </submittedName>
</protein>
<dbReference type="Proteomes" id="UP000005551">
    <property type="component" value="Unassembled WGS sequence"/>
</dbReference>